<comment type="similarity">
    <text evidence="1 5">Belongs to the aldehyde dehydrogenase family.</text>
</comment>
<dbReference type="FunFam" id="3.40.309.10:FF:000012">
    <property type="entry name" value="Betaine aldehyde dehydrogenase"/>
    <property type="match status" value="1"/>
</dbReference>
<keyword evidence="2 5" id="KW-0560">Oxidoreductase</keyword>
<dbReference type="InterPro" id="IPR016162">
    <property type="entry name" value="Ald_DH_N"/>
</dbReference>
<name>A0A875S0X0_EENNA</name>
<sequence length="504" mass="54453">MMSYPTQVKITVPNGNHWNQKTGLFINNEFVPSSTGETIEVEDPGTGNSICSVYLADKEDIDKAVAAAKEAFDKAWTPLSGKQRGDILYKLAELFRENSSHLADLEALESGKTKNNNAIGDVLHSADVYQYYAGLAVTAKDGKTIETDPSKLTYTITEPYGVCAAVIAWNFPCSTFAWKVAPCLAAGNTIVVKTSELTPLSALYTCELFKEAGLPAGCLNVTCGSGKTAGAALTEHLDVMKVSFTGSTAVGRQIQVGASTNLKACTLECGGKSPLVVYDDADLEQAVKWAALGIFFNKGEICTASSRIYVQDNIYDQFISKYAKHVEENYIQGSQFTEGVNVGPQVSAAQKQRVMNYIQSGIDEGARLVLGGKTPESLSSSKGHYIAPTIFADCNQKMKIVQEEIFGPVVTISKFHTDEEAIKLSNDCVYGLAAYVFTKDIKRSQNYIRAVQSGQVWVNITFAADFRVPFGGYKMSGVGRELGEAGMAAFQQTKAVHINLSGHL</sequence>
<feature type="domain" description="Aldehyde dehydrogenase" evidence="6">
    <location>
        <begin position="30"/>
        <end position="496"/>
    </location>
</feature>
<dbReference type="PANTHER" id="PTHR43720">
    <property type="entry name" value="2-AMINOMUCONIC SEMIALDEHYDE DEHYDROGENASE"/>
    <property type="match status" value="1"/>
</dbReference>
<dbReference type="PANTHER" id="PTHR43720:SF2">
    <property type="entry name" value="2-AMINOMUCONIC SEMIALDEHYDE DEHYDROGENASE"/>
    <property type="match status" value="1"/>
</dbReference>
<keyword evidence="3" id="KW-0520">NAD</keyword>
<feature type="active site" evidence="4">
    <location>
        <position position="268"/>
    </location>
</feature>
<dbReference type="Gene3D" id="3.40.309.10">
    <property type="entry name" value="Aldehyde Dehydrogenase, Chain A, domain 2"/>
    <property type="match status" value="1"/>
</dbReference>
<protein>
    <recommendedName>
        <fullName evidence="6">Aldehyde dehydrogenase domain-containing protein</fullName>
    </recommendedName>
</protein>
<dbReference type="KEGG" id="bnn:FOA43_000389"/>
<evidence type="ECO:0000259" key="6">
    <source>
        <dbReference type="Pfam" id="PF00171"/>
    </source>
</evidence>
<dbReference type="Pfam" id="PF00171">
    <property type="entry name" value="Aldedh"/>
    <property type="match status" value="1"/>
</dbReference>
<evidence type="ECO:0000313" key="8">
    <source>
        <dbReference type="Proteomes" id="UP000662931"/>
    </source>
</evidence>
<dbReference type="AlphaFoldDB" id="A0A875S0X0"/>
<dbReference type="InterPro" id="IPR016160">
    <property type="entry name" value="Ald_DH_CS_CYS"/>
</dbReference>
<evidence type="ECO:0000256" key="4">
    <source>
        <dbReference type="PROSITE-ProRule" id="PRU10007"/>
    </source>
</evidence>
<evidence type="ECO:0000256" key="1">
    <source>
        <dbReference type="ARBA" id="ARBA00009986"/>
    </source>
</evidence>
<dbReference type="RefSeq" id="XP_038776649.1">
    <property type="nucleotide sequence ID" value="XM_038920721.1"/>
</dbReference>
<dbReference type="SUPFAM" id="SSF53720">
    <property type="entry name" value="ALDH-like"/>
    <property type="match status" value="1"/>
</dbReference>
<dbReference type="FunFam" id="3.40.605.10:FF:000007">
    <property type="entry name" value="NAD/NADP-dependent betaine aldehyde dehydrogenase"/>
    <property type="match status" value="1"/>
</dbReference>
<dbReference type="InterPro" id="IPR016163">
    <property type="entry name" value="Ald_DH_C"/>
</dbReference>
<proteinExistence type="inferred from homology"/>
<dbReference type="Gene3D" id="3.40.605.10">
    <property type="entry name" value="Aldehyde Dehydrogenase, Chain A, domain 1"/>
    <property type="match status" value="1"/>
</dbReference>
<dbReference type="GO" id="GO:0004029">
    <property type="term" value="F:aldehyde dehydrogenase (NAD+) activity"/>
    <property type="evidence" value="ECO:0007669"/>
    <property type="project" value="TreeGrafter"/>
</dbReference>
<evidence type="ECO:0000256" key="3">
    <source>
        <dbReference type="ARBA" id="ARBA00023027"/>
    </source>
</evidence>
<organism evidence="7 8">
    <name type="scientific">Eeniella nana</name>
    <name type="common">Yeast</name>
    <name type="synonym">Brettanomyces nanus</name>
    <dbReference type="NCBI Taxonomy" id="13502"/>
    <lineage>
        <taxon>Eukaryota</taxon>
        <taxon>Fungi</taxon>
        <taxon>Dikarya</taxon>
        <taxon>Ascomycota</taxon>
        <taxon>Saccharomycotina</taxon>
        <taxon>Pichiomycetes</taxon>
        <taxon>Pichiales</taxon>
        <taxon>Pichiaceae</taxon>
        <taxon>Brettanomyces</taxon>
    </lineage>
</organism>
<dbReference type="PROSITE" id="PS00687">
    <property type="entry name" value="ALDEHYDE_DEHYDR_GLU"/>
    <property type="match status" value="1"/>
</dbReference>
<accession>A0A875S0X0</accession>
<dbReference type="OrthoDB" id="310895at2759"/>
<dbReference type="InterPro" id="IPR016161">
    <property type="entry name" value="Ald_DH/histidinol_DH"/>
</dbReference>
<evidence type="ECO:0000256" key="2">
    <source>
        <dbReference type="ARBA" id="ARBA00023002"/>
    </source>
</evidence>
<evidence type="ECO:0000256" key="5">
    <source>
        <dbReference type="RuleBase" id="RU003345"/>
    </source>
</evidence>
<keyword evidence="8" id="KW-1185">Reference proteome</keyword>
<dbReference type="GeneID" id="62193790"/>
<reference evidence="7" key="1">
    <citation type="submission" date="2020-10" db="EMBL/GenBank/DDBJ databases">
        <authorList>
            <person name="Roach M.J.R."/>
        </authorList>
    </citation>
    <scope>NUCLEOTIDE SEQUENCE</scope>
    <source>
        <strain evidence="7">CBS 1945</strain>
    </source>
</reference>
<gene>
    <name evidence="7" type="ORF">FOA43_000389</name>
</gene>
<dbReference type="EMBL" id="CP064812">
    <property type="protein sequence ID" value="QPG73084.1"/>
    <property type="molecule type" value="Genomic_DNA"/>
</dbReference>
<dbReference type="InterPro" id="IPR015590">
    <property type="entry name" value="Aldehyde_DH_dom"/>
</dbReference>
<evidence type="ECO:0000313" key="7">
    <source>
        <dbReference type="EMBL" id="QPG73084.1"/>
    </source>
</evidence>
<dbReference type="InterPro" id="IPR029510">
    <property type="entry name" value="Ald_DH_CS_GLU"/>
</dbReference>
<dbReference type="Proteomes" id="UP000662931">
    <property type="component" value="Chromosome 1"/>
</dbReference>
<dbReference type="PROSITE" id="PS00070">
    <property type="entry name" value="ALDEHYDE_DEHYDR_CYS"/>
    <property type="match status" value="1"/>
</dbReference>
<dbReference type="GO" id="GO:0006598">
    <property type="term" value="P:polyamine catabolic process"/>
    <property type="evidence" value="ECO:0007669"/>
    <property type="project" value="TreeGrafter"/>
</dbReference>